<dbReference type="Proteomes" id="UP000195557">
    <property type="component" value="Unassembled WGS sequence"/>
</dbReference>
<dbReference type="EMBL" id="KZ155839">
    <property type="protein sequence ID" value="OUS42112.1"/>
    <property type="molecule type" value="Genomic_DNA"/>
</dbReference>
<dbReference type="InterPro" id="IPR029063">
    <property type="entry name" value="SAM-dependent_MTases_sf"/>
</dbReference>
<dbReference type="InterPro" id="IPR019012">
    <property type="entry name" value="RNA_cap_Gua-N2-MeTrfase"/>
</dbReference>
<accession>A0A1Y5I4L6</accession>
<sequence length="188" mass="21230">KYWFQRYKLFKKCDLGVRLDETAWYSVTPEVIAIHHAIRCSNVTPVCVNSSHVMILDAFCGAGGNAIQFAVRSMHVLAFDNRIDTARQNSKVYGTEHTIDFVCNDVVAAMPEISADVVFLSPPWGGPAYREGRFNLTQLVVSHVDGLHLLNQALQITRNVAYYLPRNVELQEVLELGIPFEVRFSFLV</sequence>
<protein>
    <recommendedName>
        <fullName evidence="1">Trimethylguanosine synthase</fullName>
    </recommendedName>
    <alternativeName>
        <fullName evidence="7">Cap-specific guanine-N(2) methyltransferase</fullName>
    </alternativeName>
</protein>
<dbReference type="AlphaFoldDB" id="A0A1Y5I4L6"/>
<comment type="catalytic activity">
    <reaction evidence="3">
        <text>a 5'-end (N(2),N(7)-dimethyl 5'-triphosphoguanosine)-ribonucleoside in snoRNA + S-adenosyl-L-methionine = a 5'-end (N(2),N(2),N(7)-trimethyl 5'-triphosphoguanosine)-ribonucleoside in snoRNA + S-adenosyl-L-homocysteine + H(+)</text>
        <dbReference type="Rhea" id="RHEA:78507"/>
        <dbReference type="Rhea" id="RHEA-COMP:19088"/>
        <dbReference type="Rhea" id="RHEA-COMP:19090"/>
        <dbReference type="ChEBI" id="CHEBI:15378"/>
        <dbReference type="ChEBI" id="CHEBI:57856"/>
        <dbReference type="ChEBI" id="CHEBI:59789"/>
        <dbReference type="ChEBI" id="CHEBI:167623"/>
        <dbReference type="ChEBI" id="CHEBI:172880"/>
    </reaction>
    <physiologicalReaction direction="left-to-right" evidence="3">
        <dbReference type="Rhea" id="RHEA:78508"/>
    </physiologicalReaction>
</comment>
<feature type="non-terminal residue" evidence="8">
    <location>
        <position position="1"/>
    </location>
</feature>
<dbReference type="Gene3D" id="3.40.50.150">
    <property type="entry name" value="Vaccinia Virus protein VP39"/>
    <property type="match status" value="1"/>
</dbReference>
<name>A0A1Y5I4L6_OSTTA</name>
<proteinExistence type="inferred from homology"/>
<evidence type="ECO:0000256" key="5">
    <source>
        <dbReference type="ARBA" id="ARBA00048763"/>
    </source>
</evidence>
<evidence type="ECO:0000256" key="7">
    <source>
        <dbReference type="ARBA" id="ARBA00049790"/>
    </source>
</evidence>
<keyword evidence="8" id="KW-0489">Methyltransferase</keyword>
<comment type="similarity">
    <text evidence="2">Belongs to the methyltransferase superfamily. Trimethylguanosine synthase family.</text>
</comment>
<gene>
    <name evidence="8" type="ORF">BE221DRAFT_63160</name>
</gene>
<evidence type="ECO:0000256" key="2">
    <source>
        <dbReference type="ARBA" id="ARBA00025783"/>
    </source>
</evidence>
<dbReference type="GO" id="GO:0071164">
    <property type="term" value="F:RNA cap trimethylguanosine synthase activity"/>
    <property type="evidence" value="ECO:0007669"/>
    <property type="project" value="TreeGrafter"/>
</dbReference>
<comment type="catalytic activity">
    <reaction evidence="4">
        <text>a 5'-end (N(7)-methyl 5'-triphosphoguanosine)-ribonucleoside in snoRNA + S-adenosyl-L-methionine = a 5'-end (N(2),N(7)-dimethyl 5'-triphosphoguanosine)-ribonucleoside in snoRNA + S-adenosyl-L-homocysteine + H(+)</text>
        <dbReference type="Rhea" id="RHEA:78475"/>
        <dbReference type="Rhea" id="RHEA-COMP:19086"/>
        <dbReference type="Rhea" id="RHEA-COMP:19088"/>
        <dbReference type="ChEBI" id="CHEBI:15378"/>
        <dbReference type="ChEBI" id="CHEBI:57856"/>
        <dbReference type="ChEBI" id="CHEBI:59789"/>
        <dbReference type="ChEBI" id="CHEBI:156461"/>
        <dbReference type="ChEBI" id="CHEBI:172880"/>
    </reaction>
    <physiologicalReaction direction="left-to-right" evidence="4">
        <dbReference type="Rhea" id="RHEA:78476"/>
    </physiologicalReaction>
</comment>
<dbReference type="Pfam" id="PF09445">
    <property type="entry name" value="Methyltransf_15"/>
    <property type="match status" value="1"/>
</dbReference>
<organism evidence="8">
    <name type="scientific">Ostreococcus tauri</name>
    <name type="common">Marine green alga</name>
    <dbReference type="NCBI Taxonomy" id="70448"/>
    <lineage>
        <taxon>Eukaryota</taxon>
        <taxon>Viridiplantae</taxon>
        <taxon>Chlorophyta</taxon>
        <taxon>Mamiellophyceae</taxon>
        <taxon>Mamiellales</taxon>
        <taxon>Bathycoccaceae</taxon>
        <taxon>Ostreococcus</taxon>
    </lineage>
</organism>
<comment type="catalytic activity">
    <reaction evidence="6">
        <text>a 5'-end (N(7)-methyl 5'-triphosphoguanosine)-ribonucleoside in snRNA + S-adenosyl-L-methionine = a 5'-end (N(2),N(7)-dimethyl 5'-triphosphoguanosine)-ribonucleoside in snRNA + S-adenosyl-L-homocysteine + H(+)</text>
        <dbReference type="Rhea" id="RHEA:78471"/>
        <dbReference type="Rhea" id="RHEA-COMP:19085"/>
        <dbReference type="Rhea" id="RHEA-COMP:19087"/>
        <dbReference type="ChEBI" id="CHEBI:15378"/>
        <dbReference type="ChEBI" id="CHEBI:57856"/>
        <dbReference type="ChEBI" id="CHEBI:59789"/>
        <dbReference type="ChEBI" id="CHEBI:156461"/>
        <dbReference type="ChEBI" id="CHEBI:172880"/>
    </reaction>
    <physiologicalReaction direction="left-to-right" evidence="6">
        <dbReference type="Rhea" id="RHEA:78472"/>
    </physiologicalReaction>
</comment>
<dbReference type="SUPFAM" id="SSF53335">
    <property type="entry name" value="S-adenosyl-L-methionine-dependent methyltransferases"/>
    <property type="match status" value="1"/>
</dbReference>
<dbReference type="PANTHER" id="PTHR14741">
    <property type="entry name" value="S-ADENOSYLMETHIONINE-DEPENDENT METHYLTRANSFERASE RELATED"/>
    <property type="match status" value="1"/>
</dbReference>
<evidence type="ECO:0000256" key="6">
    <source>
        <dbReference type="ARBA" id="ARBA00049075"/>
    </source>
</evidence>
<evidence type="ECO:0000256" key="1">
    <source>
        <dbReference type="ARBA" id="ARBA00018517"/>
    </source>
</evidence>
<dbReference type="PANTHER" id="PTHR14741:SF32">
    <property type="entry name" value="TRIMETHYLGUANOSINE SYNTHASE"/>
    <property type="match status" value="1"/>
</dbReference>
<dbReference type="GO" id="GO:0005634">
    <property type="term" value="C:nucleus"/>
    <property type="evidence" value="ECO:0007669"/>
    <property type="project" value="TreeGrafter"/>
</dbReference>
<evidence type="ECO:0000313" key="8">
    <source>
        <dbReference type="EMBL" id="OUS42112.1"/>
    </source>
</evidence>
<evidence type="ECO:0000256" key="3">
    <source>
        <dbReference type="ARBA" id="ARBA00047418"/>
    </source>
</evidence>
<evidence type="ECO:0000256" key="4">
    <source>
        <dbReference type="ARBA" id="ARBA00048740"/>
    </source>
</evidence>
<comment type="catalytic activity">
    <reaction evidence="5">
        <text>a 5'-end (N(2),N(7)-dimethyl 5'-triphosphoguanosine)-ribonucleoside in snRNA + S-adenosyl-L-methionine = a 5'-end (N(2),N(2),N(7)-trimethyl 5'-triphosphoguanosine)-ribonucleoside in snRNA + S-adenosyl-L-homocysteine + H(+)</text>
        <dbReference type="Rhea" id="RHEA:78479"/>
        <dbReference type="Rhea" id="RHEA-COMP:19087"/>
        <dbReference type="Rhea" id="RHEA-COMP:19089"/>
        <dbReference type="ChEBI" id="CHEBI:15378"/>
        <dbReference type="ChEBI" id="CHEBI:57856"/>
        <dbReference type="ChEBI" id="CHEBI:59789"/>
        <dbReference type="ChEBI" id="CHEBI:167623"/>
        <dbReference type="ChEBI" id="CHEBI:172880"/>
    </reaction>
    <physiologicalReaction direction="left-to-right" evidence="5">
        <dbReference type="Rhea" id="RHEA:78480"/>
    </physiologicalReaction>
</comment>
<keyword evidence="8" id="KW-0808">Transferase</keyword>
<reference evidence="8" key="1">
    <citation type="submission" date="2017-04" db="EMBL/GenBank/DDBJ databases">
        <title>Population genomics of picophytoplankton unveils novel chromosome hypervariability.</title>
        <authorList>
            <consortium name="DOE Joint Genome Institute"/>
            <person name="Blanc-Mathieu R."/>
            <person name="Krasovec M."/>
            <person name="Hebrard M."/>
            <person name="Yau S."/>
            <person name="Desgranges E."/>
            <person name="Martin J."/>
            <person name="Schackwitz W."/>
            <person name="Kuo A."/>
            <person name="Salin G."/>
            <person name="Donnadieu C."/>
            <person name="Desdevises Y."/>
            <person name="Sanchez-Ferandin S."/>
            <person name="Moreau H."/>
            <person name="Rivals E."/>
            <person name="Grigoriev I.V."/>
            <person name="Grimsley N."/>
            <person name="Eyre-Walker A."/>
            <person name="Piganeau G."/>
        </authorList>
    </citation>
    <scope>NUCLEOTIDE SEQUENCE [LARGE SCALE GENOMIC DNA]</scope>
    <source>
        <strain evidence="8">RCC 1115</strain>
    </source>
</reference>